<comment type="caution">
    <text evidence="2">The sequence shown here is derived from an EMBL/GenBank/DDBJ whole genome shotgun (WGS) entry which is preliminary data.</text>
</comment>
<accession>A0ABV3TL66</accession>
<gene>
    <name evidence="2" type="ORF">AB4874_11465</name>
</gene>
<dbReference type="Pfam" id="PF13466">
    <property type="entry name" value="STAS_2"/>
    <property type="match status" value="1"/>
</dbReference>
<dbReference type="Proteomes" id="UP001557465">
    <property type="component" value="Unassembled WGS sequence"/>
</dbReference>
<proteinExistence type="predicted"/>
<dbReference type="EMBL" id="JBFRYC010000006">
    <property type="protein sequence ID" value="MEX1662257.1"/>
    <property type="molecule type" value="Genomic_DNA"/>
</dbReference>
<feature type="domain" description="MlaB-like STAS" evidence="1">
    <location>
        <begin position="4"/>
        <end position="80"/>
    </location>
</feature>
<name>A0ABV3TL66_9RHOB</name>
<organism evidence="2 3">
    <name type="scientific">Thioclava arctica</name>
    <dbReference type="NCBI Taxonomy" id="3238301"/>
    <lineage>
        <taxon>Bacteria</taxon>
        <taxon>Pseudomonadati</taxon>
        <taxon>Pseudomonadota</taxon>
        <taxon>Alphaproteobacteria</taxon>
        <taxon>Rhodobacterales</taxon>
        <taxon>Paracoccaceae</taxon>
        <taxon>Thioclava</taxon>
    </lineage>
</organism>
<reference evidence="2 3" key="1">
    <citation type="journal article" date="2011" name="Int. J. Syst. Evol. Microbiol.">
        <title>Zhongshania antarctica gen. nov., sp. nov. and Zhongshania guokunii sp. nov., gammaproteobacteria respectively isolated from coastal attached (fast) ice and surface seawater of the Antarctic.</title>
        <authorList>
            <person name="Li H.J."/>
            <person name="Zhang X.Y."/>
            <person name="Chen C.X."/>
            <person name="Zhang Y.J."/>
            <person name="Gao Z.M."/>
            <person name="Yu Y."/>
            <person name="Chen X.L."/>
            <person name="Chen B."/>
            <person name="Zhang Y.Z."/>
        </authorList>
    </citation>
    <scope>NUCLEOTIDE SEQUENCE [LARGE SCALE GENOMIC DNA]</scope>
    <source>
        <strain evidence="2 3">15-R06ZXC-3</strain>
    </source>
</reference>
<dbReference type="Gene3D" id="3.30.750.24">
    <property type="entry name" value="STAS domain"/>
    <property type="match status" value="1"/>
</dbReference>
<dbReference type="InterPro" id="IPR036513">
    <property type="entry name" value="STAS_dom_sf"/>
</dbReference>
<evidence type="ECO:0000313" key="3">
    <source>
        <dbReference type="Proteomes" id="UP001557465"/>
    </source>
</evidence>
<dbReference type="InterPro" id="IPR058548">
    <property type="entry name" value="MlaB-like_STAS"/>
</dbReference>
<sequence>MSALVLPAKLDLSTVADLGATISARKGGDLELDAGGVTLLGGLGLQVLAAAAAQWRQSGHSFCITPRSESFNAALDHLGVSLNDLQSTEAA</sequence>
<evidence type="ECO:0000259" key="1">
    <source>
        <dbReference type="Pfam" id="PF13466"/>
    </source>
</evidence>
<dbReference type="RefSeq" id="WP_295535812.1">
    <property type="nucleotide sequence ID" value="NZ_JBFRYC010000006.1"/>
</dbReference>
<evidence type="ECO:0000313" key="2">
    <source>
        <dbReference type="EMBL" id="MEX1662257.1"/>
    </source>
</evidence>
<dbReference type="SUPFAM" id="SSF52091">
    <property type="entry name" value="SpoIIaa-like"/>
    <property type="match status" value="1"/>
</dbReference>
<keyword evidence="3" id="KW-1185">Reference proteome</keyword>
<protein>
    <submittedName>
        <fullName evidence="2">STAS domain-containing protein</fullName>
    </submittedName>
</protein>